<organism evidence="5 6">
    <name type="scientific">Mucilaginibacter rubeus</name>
    <dbReference type="NCBI Taxonomy" id="2027860"/>
    <lineage>
        <taxon>Bacteria</taxon>
        <taxon>Pseudomonadati</taxon>
        <taxon>Bacteroidota</taxon>
        <taxon>Sphingobacteriia</taxon>
        <taxon>Sphingobacteriales</taxon>
        <taxon>Sphingobacteriaceae</taxon>
        <taxon>Mucilaginibacter</taxon>
    </lineage>
</organism>
<keyword evidence="1 2" id="KW-0732">Signal</keyword>
<evidence type="ECO:0000256" key="1">
    <source>
        <dbReference type="ARBA" id="ARBA00022729"/>
    </source>
</evidence>
<accession>A0A5C1HTG0</accession>
<feature type="domain" description="Polysaccharide export protein N-terminal" evidence="3">
    <location>
        <begin position="52"/>
        <end position="149"/>
    </location>
</feature>
<evidence type="ECO:0000313" key="6">
    <source>
        <dbReference type="Proteomes" id="UP000251402"/>
    </source>
</evidence>
<dbReference type="Proteomes" id="UP000251402">
    <property type="component" value="Chromosome"/>
</dbReference>
<feature type="chain" id="PRO_5022857983" evidence="2">
    <location>
        <begin position="30"/>
        <end position="268"/>
    </location>
</feature>
<dbReference type="EMBL" id="CP043450">
    <property type="protein sequence ID" value="QEM09337.1"/>
    <property type="molecule type" value="Genomic_DNA"/>
</dbReference>
<dbReference type="GO" id="GO:0015159">
    <property type="term" value="F:polysaccharide transmembrane transporter activity"/>
    <property type="evidence" value="ECO:0007669"/>
    <property type="project" value="InterPro"/>
</dbReference>
<dbReference type="PANTHER" id="PTHR33619">
    <property type="entry name" value="POLYSACCHARIDE EXPORT PROTEIN GFCE-RELATED"/>
    <property type="match status" value="1"/>
</dbReference>
<evidence type="ECO:0000256" key="2">
    <source>
        <dbReference type="SAM" id="SignalP"/>
    </source>
</evidence>
<dbReference type="Pfam" id="PF02563">
    <property type="entry name" value="Poly_export"/>
    <property type="match status" value="1"/>
</dbReference>
<feature type="signal peptide" evidence="2">
    <location>
        <begin position="1"/>
        <end position="29"/>
    </location>
</feature>
<reference evidence="5" key="1">
    <citation type="submission" date="2019-08" db="EMBL/GenBank/DDBJ databases">
        <title>Comparative genome analysis confer to the adaptation heavy metal polluted environment.</title>
        <authorList>
            <person name="Li Y."/>
        </authorList>
    </citation>
    <scope>NUCLEOTIDE SEQUENCE [LARGE SCALE GENOMIC DNA]</scope>
    <source>
        <strain evidence="5">P1</strain>
    </source>
</reference>
<evidence type="ECO:0000259" key="4">
    <source>
        <dbReference type="Pfam" id="PF10531"/>
    </source>
</evidence>
<name>A0A5C1HTG0_9SPHI</name>
<dbReference type="InterPro" id="IPR049712">
    <property type="entry name" value="Poly_export"/>
</dbReference>
<sequence length="268" mass="28921">MIKCNFPLPLKLVLMAFFLLSFCSSCSYKQNQAFLERKDANAPITGFTGNVQVYKIKPQDILQVRNLQSIKYIVDDVPAGAGAGTGASSPGGGAAAAGQSYEVAEDGTVALPVIGRVKVDGLSRLEAANKIQDLYGKDLIKNPIIDVKIINLKVTVLGEVRRPGNYQLIKDNASLIDMLGEAGGITDKGNEKHVKVVRGGIVNPQIIELDLSDVASLSSPAMIMQNNDVVYIEQNKKSLRNEKLQNFSTLIQPILLLLNSALIITTIK</sequence>
<dbReference type="Gene3D" id="3.10.560.10">
    <property type="entry name" value="Outer membrane lipoprotein wza domain like"/>
    <property type="match status" value="1"/>
</dbReference>
<dbReference type="AlphaFoldDB" id="A0A5C1HTG0"/>
<dbReference type="InterPro" id="IPR003715">
    <property type="entry name" value="Poly_export_N"/>
</dbReference>
<dbReference type="PANTHER" id="PTHR33619:SF3">
    <property type="entry name" value="POLYSACCHARIDE EXPORT PROTEIN GFCE-RELATED"/>
    <property type="match status" value="1"/>
</dbReference>
<evidence type="ECO:0000259" key="3">
    <source>
        <dbReference type="Pfam" id="PF02563"/>
    </source>
</evidence>
<keyword evidence="6" id="KW-1185">Reference proteome</keyword>
<protein>
    <submittedName>
        <fullName evidence="5">Uncharacterized protein</fullName>
    </submittedName>
</protein>
<dbReference type="KEGG" id="mrub:DEO27_004675"/>
<dbReference type="InterPro" id="IPR019554">
    <property type="entry name" value="Soluble_ligand-bd"/>
</dbReference>
<evidence type="ECO:0000313" key="5">
    <source>
        <dbReference type="EMBL" id="QEM09337.1"/>
    </source>
</evidence>
<dbReference type="Pfam" id="PF10531">
    <property type="entry name" value="SLBB"/>
    <property type="match status" value="1"/>
</dbReference>
<proteinExistence type="predicted"/>
<gene>
    <name evidence="5" type="ORF">DEO27_004675</name>
</gene>
<dbReference type="OrthoDB" id="937431at2"/>
<feature type="domain" description="Soluble ligand binding" evidence="4">
    <location>
        <begin position="153"/>
        <end position="199"/>
    </location>
</feature>